<name>A0A0A9E7M4_ARUDO</name>
<dbReference type="EMBL" id="GBRH01204000">
    <property type="protein sequence ID" value="JAD93895.1"/>
    <property type="molecule type" value="Transcribed_RNA"/>
</dbReference>
<reference evidence="2" key="1">
    <citation type="submission" date="2014-09" db="EMBL/GenBank/DDBJ databases">
        <authorList>
            <person name="Magalhaes I.L.F."/>
            <person name="Oliveira U."/>
            <person name="Santos F.R."/>
            <person name="Vidigal T.H.D.A."/>
            <person name="Brescovit A.D."/>
            <person name="Santos A.J."/>
        </authorList>
    </citation>
    <scope>NUCLEOTIDE SEQUENCE</scope>
    <source>
        <tissue evidence="2">Shoot tissue taken approximately 20 cm above the soil surface</tissue>
    </source>
</reference>
<accession>A0A0A9E7M4</accession>
<keyword evidence="1" id="KW-0472">Membrane</keyword>
<reference evidence="2" key="2">
    <citation type="journal article" date="2015" name="Data Brief">
        <title>Shoot transcriptome of the giant reed, Arundo donax.</title>
        <authorList>
            <person name="Barrero R.A."/>
            <person name="Guerrero F.D."/>
            <person name="Moolhuijzen P."/>
            <person name="Goolsby J.A."/>
            <person name="Tidwell J."/>
            <person name="Bellgard S.E."/>
            <person name="Bellgard M.I."/>
        </authorList>
    </citation>
    <scope>NUCLEOTIDE SEQUENCE</scope>
    <source>
        <tissue evidence="2">Shoot tissue taken approximately 20 cm above the soil surface</tissue>
    </source>
</reference>
<dbReference type="AlphaFoldDB" id="A0A0A9E7M4"/>
<proteinExistence type="predicted"/>
<sequence>MLIRPFLLDALLVVFLPYFTVMNSVDCFHQIPESNALLMLECFLTLLMFLVVGK</sequence>
<protein>
    <submittedName>
        <fullName evidence="2">Uncharacterized protein</fullName>
    </submittedName>
</protein>
<evidence type="ECO:0000313" key="2">
    <source>
        <dbReference type="EMBL" id="JAD93895.1"/>
    </source>
</evidence>
<keyword evidence="1" id="KW-1133">Transmembrane helix</keyword>
<organism evidence="2">
    <name type="scientific">Arundo donax</name>
    <name type="common">Giant reed</name>
    <name type="synonym">Donax arundinaceus</name>
    <dbReference type="NCBI Taxonomy" id="35708"/>
    <lineage>
        <taxon>Eukaryota</taxon>
        <taxon>Viridiplantae</taxon>
        <taxon>Streptophyta</taxon>
        <taxon>Embryophyta</taxon>
        <taxon>Tracheophyta</taxon>
        <taxon>Spermatophyta</taxon>
        <taxon>Magnoliopsida</taxon>
        <taxon>Liliopsida</taxon>
        <taxon>Poales</taxon>
        <taxon>Poaceae</taxon>
        <taxon>PACMAD clade</taxon>
        <taxon>Arundinoideae</taxon>
        <taxon>Arundineae</taxon>
        <taxon>Arundo</taxon>
    </lineage>
</organism>
<feature type="transmembrane region" description="Helical" evidence="1">
    <location>
        <begin position="34"/>
        <end position="52"/>
    </location>
</feature>
<evidence type="ECO:0000256" key="1">
    <source>
        <dbReference type="SAM" id="Phobius"/>
    </source>
</evidence>
<keyword evidence="1" id="KW-0812">Transmembrane</keyword>